<keyword evidence="4" id="KW-0812">Transmembrane</keyword>
<dbReference type="PROSITE" id="PS51144">
    <property type="entry name" value="ALPHA_CA_2"/>
    <property type="match status" value="1"/>
</dbReference>
<feature type="domain" description="Tyrosine specific protein phosphatases" evidence="15">
    <location>
        <begin position="1132"/>
        <end position="1206"/>
    </location>
</feature>
<evidence type="ECO:0000256" key="6">
    <source>
        <dbReference type="ARBA" id="ARBA00022737"/>
    </source>
</evidence>
<dbReference type="SMART" id="SM00194">
    <property type="entry name" value="PTPc"/>
    <property type="match status" value="2"/>
</dbReference>
<evidence type="ECO:0000256" key="10">
    <source>
        <dbReference type="ARBA" id="ARBA00023136"/>
    </source>
</evidence>
<dbReference type="PANTHER" id="PTHR19134">
    <property type="entry name" value="RECEPTOR-TYPE TYROSINE-PROTEIN PHOSPHATASE"/>
    <property type="match status" value="1"/>
</dbReference>
<dbReference type="InterPro" id="IPR003595">
    <property type="entry name" value="Tyr_Pase_cat"/>
</dbReference>
<evidence type="ECO:0000256" key="12">
    <source>
        <dbReference type="ARBA" id="ARBA00023180"/>
    </source>
</evidence>
<dbReference type="SUPFAM" id="SSF51069">
    <property type="entry name" value="Carbonic anhydrase"/>
    <property type="match status" value="1"/>
</dbReference>
<evidence type="ECO:0000313" key="18">
    <source>
        <dbReference type="Proteomes" id="UP000694558"/>
    </source>
</evidence>
<dbReference type="GeneTree" id="ENSGT00940000155529"/>
<dbReference type="FunFam" id="3.90.190.10:FF:000013">
    <property type="entry name" value="receptor-type tyrosine-protein phosphatase zeta isoform X1"/>
    <property type="match status" value="1"/>
</dbReference>
<evidence type="ECO:0000313" key="17">
    <source>
        <dbReference type="Ensembl" id="ENSSMAP00000061897.1"/>
    </source>
</evidence>
<dbReference type="Gene3D" id="3.90.190.10">
    <property type="entry name" value="Protein tyrosine phosphatase superfamily"/>
    <property type="match status" value="2"/>
</dbReference>
<feature type="domain" description="Alpha-carbonic anhydrase" evidence="16">
    <location>
        <begin position="34"/>
        <end position="284"/>
    </location>
</feature>
<feature type="region of interest" description="Disordered" evidence="13">
    <location>
        <begin position="445"/>
        <end position="483"/>
    </location>
</feature>
<feature type="compositionally biased region" description="Polar residues" evidence="13">
    <location>
        <begin position="556"/>
        <end position="565"/>
    </location>
</feature>
<dbReference type="GO" id="GO:0005886">
    <property type="term" value="C:plasma membrane"/>
    <property type="evidence" value="ECO:0007669"/>
    <property type="project" value="UniProtKB-ARBA"/>
</dbReference>
<dbReference type="AlphaFoldDB" id="A0A8D3DQT8"/>
<reference evidence="17" key="1">
    <citation type="submission" date="2023-05" db="EMBL/GenBank/DDBJ databases">
        <title>High-quality long-read genome of Scophthalmus maximus.</title>
        <authorList>
            <person name="Lien S."/>
            <person name="Martinez P."/>
        </authorList>
    </citation>
    <scope>NUCLEOTIDE SEQUENCE [LARGE SCALE GENOMIC DNA]</scope>
</reference>
<dbReference type="FunFam" id="3.90.190.10:FF:000016">
    <property type="entry name" value="receptor-type tyrosine-protein phosphatase gamma isoform X1"/>
    <property type="match status" value="1"/>
</dbReference>
<feature type="domain" description="Tyrosine-protein phosphatase" evidence="14">
    <location>
        <begin position="682"/>
        <end position="951"/>
    </location>
</feature>
<reference evidence="17" key="2">
    <citation type="submission" date="2025-08" db="UniProtKB">
        <authorList>
            <consortium name="Ensembl"/>
        </authorList>
    </citation>
    <scope>IDENTIFICATION</scope>
</reference>
<organism evidence="17 18">
    <name type="scientific">Scophthalmus maximus</name>
    <name type="common">Turbot</name>
    <name type="synonym">Psetta maxima</name>
    <dbReference type="NCBI Taxonomy" id="52904"/>
    <lineage>
        <taxon>Eukaryota</taxon>
        <taxon>Metazoa</taxon>
        <taxon>Chordata</taxon>
        <taxon>Craniata</taxon>
        <taxon>Vertebrata</taxon>
        <taxon>Euteleostomi</taxon>
        <taxon>Actinopterygii</taxon>
        <taxon>Neopterygii</taxon>
        <taxon>Teleostei</taxon>
        <taxon>Neoteleostei</taxon>
        <taxon>Acanthomorphata</taxon>
        <taxon>Carangaria</taxon>
        <taxon>Pleuronectiformes</taxon>
        <taxon>Pleuronectoidei</taxon>
        <taxon>Scophthalmidae</taxon>
        <taxon>Scophthalmus</taxon>
    </lineage>
</organism>
<dbReference type="PROSITE" id="PS50056">
    <property type="entry name" value="TYR_PHOSPHATASE_2"/>
    <property type="match status" value="2"/>
</dbReference>
<dbReference type="InterPro" id="IPR029021">
    <property type="entry name" value="Prot-tyrosine_phosphatase-like"/>
</dbReference>
<dbReference type="Ensembl" id="ENSSMAT00000060166.1">
    <property type="protein sequence ID" value="ENSSMAP00000061897.1"/>
    <property type="gene ID" value="ENSSMAG00000020456.2"/>
</dbReference>
<keyword evidence="9" id="KW-1133">Transmembrane helix</keyword>
<dbReference type="CDD" id="cd03122">
    <property type="entry name" value="alpha_CARP_receptor_like"/>
    <property type="match status" value="1"/>
</dbReference>
<dbReference type="SUPFAM" id="SSF52799">
    <property type="entry name" value="(Phosphotyrosine protein) phosphatases II"/>
    <property type="match status" value="2"/>
</dbReference>
<evidence type="ECO:0000256" key="3">
    <source>
        <dbReference type="ARBA" id="ARBA00013064"/>
    </source>
</evidence>
<dbReference type="InterPro" id="IPR041887">
    <property type="entry name" value="Alpha_CARP_receptor-type"/>
</dbReference>
<feature type="domain" description="Tyrosine-protein phosphatase" evidence="14">
    <location>
        <begin position="965"/>
        <end position="1215"/>
    </location>
</feature>
<dbReference type="PANTHER" id="PTHR19134:SF461">
    <property type="entry name" value="RECEPTOR-TYPE TYROSINE-PROTEIN PHOSPHATASE ZETA"/>
    <property type="match status" value="1"/>
</dbReference>
<dbReference type="Proteomes" id="UP000694558">
    <property type="component" value="Chromosome 10"/>
</dbReference>
<evidence type="ECO:0000259" key="16">
    <source>
        <dbReference type="PROSITE" id="PS51144"/>
    </source>
</evidence>
<dbReference type="PRINTS" id="PR00700">
    <property type="entry name" value="PRTYPHPHTASE"/>
</dbReference>
<dbReference type="Gene3D" id="3.10.200.10">
    <property type="entry name" value="Alpha carbonic anhydrase"/>
    <property type="match status" value="1"/>
</dbReference>
<gene>
    <name evidence="17" type="primary">PTPRZ1</name>
</gene>
<evidence type="ECO:0000259" key="15">
    <source>
        <dbReference type="PROSITE" id="PS50056"/>
    </source>
</evidence>
<keyword evidence="6" id="KW-0677">Repeat</keyword>
<keyword evidence="8" id="KW-0904">Protein phosphatase</keyword>
<protein>
    <recommendedName>
        <fullName evidence="3">protein-tyrosine-phosphatase</fullName>
        <ecNumber evidence="3">3.1.3.48</ecNumber>
    </recommendedName>
</protein>
<keyword evidence="12" id="KW-0325">Glycoprotein</keyword>
<keyword evidence="5" id="KW-0732">Signal</keyword>
<keyword evidence="10" id="KW-0472">Membrane</keyword>
<evidence type="ECO:0000256" key="13">
    <source>
        <dbReference type="SAM" id="MobiDB-lite"/>
    </source>
</evidence>
<evidence type="ECO:0000256" key="4">
    <source>
        <dbReference type="ARBA" id="ARBA00022692"/>
    </source>
</evidence>
<comment type="similarity">
    <text evidence="2">Belongs to the protein-tyrosine phosphatase family. Receptor class 5 subfamily.</text>
</comment>
<sequence length="1249" mass="138363">LGCLQKSGVDSTVCSCWKTSFFVLDVFDYFVHSIYFCFSGTLNQNNWAKKFPSCSNAKQSPINIEGHLAQVKLQYQQLQFDGWESLTTDRTTIKNDGKTVAVDVDGEFYVSGGGLRSKFKVGRMTFHWGRCNASSDGSEHSLDGVKYPLEMQIYCYEAQRFDSLDETIKAGGRITVLAVLFEVSLSSSAPGKSAEVLPFTLRGLLPNSTEKYFIYNGSLTTPPCSEIVEWIVFKNKVAISDEQLEMFCEVMTMQQAGYVMLMDYLQNNYREQQQQFMGQVFSSYTGTEEVPTPGISKVLHFTVTDINLLYSHTSVCSSEPENIQAAPYNLSSLLVTWERPRAVYDASIEKYAVSYQLANLYSSVGFSSATGVGIDDLRSLSVAGSDGLFLDQPLLSHSAISPSLSSLHSQLLQATHSELPISVAATTSGVRDNWNLASDGNSALHTSALPSSPTASPSTPTPDGSVLDTSSSASGSALFPDSQEGIDQEWDRGQTSASGENALPYLTKIANTIPPSTTSVSGQTPDDLDEHSSAFYFESESGSAVTSELGSTAALTTPAVSSASPWSMGGEDESGSGQGESLYDNEMSSDFSISDRTERESEEEEPVAGKKAVHVEEKAALHLPRDPEETCFQTAHFYIDDSSSPRVIAATSTAALTSDEQKNFPVTDFVKHVAELHNTQGFQREFEEVQTCTVDMGMTTDSSNHPDNKPKNRYSNILAFDHSRVRLSSQADKDGKAADYINANYVDGFKKTRSYIAAQGPLKSSTEDFWRMIWEQNVGVIVMITNLVEKGRRKCDQYWPTEVQEEYGSFLVTVKSSRVLAHYTWRTFTVRNNHTKKGGSQKGGSNERMVTQFHYTQWPDMGVPEFALPLLDFVRKSSRAKTDDMGPVVVHCSAGVGRTGTYIVLDSMLKQMRDEGIINITGFLKHIRTQRNYLVQTEEQYVYIHDSLVEAIMSGETEVVAAHLHRYVDELLTPGSAERTRLDKQFKQCDYSAALQDCNRSKNRNCSVIPGESNISISREGYRQHSEFIITQNPLPGTIKDFWRMIWDHNAQIIVSLQGTPAELCDFWPNKGKPIRYEMFTVMQRSEDHVCLANEDMLVVQEYILEATQDDYVLEVKHFRVPCWPNPDSPVSNTFEVLNLVNDENIAKDSPTVVHDDVGGVTAGTFCALLSLTRQLEAEGSVDVFKVAKLTNLMRPGIFSDIEQYQFLYKAMMSLIGTQEDKEVLQSSDINGTIVVGTASTAESLESLV</sequence>
<evidence type="ECO:0000256" key="1">
    <source>
        <dbReference type="ARBA" id="ARBA00004479"/>
    </source>
</evidence>
<dbReference type="Pfam" id="PF00102">
    <property type="entry name" value="Y_phosphatase"/>
    <property type="match status" value="2"/>
</dbReference>
<comment type="subcellular location">
    <subcellularLocation>
        <location evidence="1">Membrane</location>
        <topology evidence="1">Single-pass type I membrane protein</topology>
    </subcellularLocation>
</comment>
<dbReference type="SMART" id="SM01057">
    <property type="entry name" value="Carb_anhydrase"/>
    <property type="match status" value="1"/>
</dbReference>
<dbReference type="PROSITE" id="PS50055">
    <property type="entry name" value="TYR_PHOSPHATASE_PTP"/>
    <property type="match status" value="2"/>
</dbReference>
<evidence type="ECO:0000256" key="2">
    <source>
        <dbReference type="ARBA" id="ARBA00006246"/>
    </source>
</evidence>
<dbReference type="InterPro" id="IPR000242">
    <property type="entry name" value="PTP_cat"/>
</dbReference>
<evidence type="ECO:0000256" key="11">
    <source>
        <dbReference type="ARBA" id="ARBA00023157"/>
    </source>
</evidence>
<dbReference type="Pfam" id="PF00194">
    <property type="entry name" value="Carb_anhydrase"/>
    <property type="match status" value="1"/>
</dbReference>
<evidence type="ECO:0000256" key="5">
    <source>
        <dbReference type="ARBA" id="ARBA00022729"/>
    </source>
</evidence>
<dbReference type="SMART" id="SM00404">
    <property type="entry name" value="PTPc_motif"/>
    <property type="match status" value="2"/>
</dbReference>
<name>A0A8D3DQT8_SCOMX</name>
<dbReference type="InterPro" id="IPR050348">
    <property type="entry name" value="Protein-Tyr_Phosphatase"/>
</dbReference>
<dbReference type="InterPro" id="IPR016130">
    <property type="entry name" value="Tyr_Pase_AS"/>
</dbReference>
<feature type="compositionally biased region" description="Low complexity" evidence="13">
    <location>
        <begin position="446"/>
        <end position="462"/>
    </location>
</feature>
<dbReference type="PROSITE" id="PS00383">
    <property type="entry name" value="TYR_PHOSPHATASE_1"/>
    <property type="match status" value="1"/>
</dbReference>
<keyword evidence="11" id="KW-1015">Disulfide bond</keyword>
<evidence type="ECO:0000256" key="8">
    <source>
        <dbReference type="ARBA" id="ARBA00022912"/>
    </source>
</evidence>
<accession>A0A8D3DQT8</accession>
<dbReference type="EC" id="3.1.3.48" evidence="3"/>
<dbReference type="GO" id="GO:0004725">
    <property type="term" value="F:protein tyrosine phosphatase activity"/>
    <property type="evidence" value="ECO:0007669"/>
    <property type="project" value="UniProtKB-EC"/>
</dbReference>
<evidence type="ECO:0000256" key="9">
    <source>
        <dbReference type="ARBA" id="ARBA00022989"/>
    </source>
</evidence>
<evidence type="ECO:0000259" key="14">
    <source>
        <dbReference type="PROSITE" id="PS50055"/>
    </source>
</evidence>
<dbReference type="InterPro" id="IPR000387">
    <property type="entry name" value="Tyr_Pase_dom"/>
</dbReference>
<feature type="region of interest" description="Disordered" evidence="13">
    <location>
        <begin position="556"/>
        <end position="611"/>
    </location>
</feature>
<feature type="domain" description="Tyrosine specific protein phosphatases" evidence="15">
    <location>
        <begin position="868"/>
        <end position="942"/>
    </location>
</feature>
<evidence type="ECO:0000256" key="7">
    <source>
        <dbReference type="ARBA" id="ARBA00022801"/>
    </source>
</evidence>
<dbReference type="InterPro" id="IPR001148">
    <property type="entry name" value="CA_dom"/>
</dbReference>
<keyword evidence="7" id="KW-0378">Hydrolase</keyword>
<dbReference type="InterPro" id="IPR036398">
    <property type="entry name" value="CA_dom_sf"/>
</dbReference>
<proteinExistence type="inferred from homology"/>